<feature type="compositionally biased region" description="Basic and acidic residues" evidence="1">
    <location>
        <begin position="425"/>
        <end position="434"/>
    </location>
</feature>
<dbReference type="OrthoDB" id="1854502at2759"/>
<feature type="region of interest" description="Disordered" evidence="1">
    <location>
        <begin position="353"/>
        <end position="386"/>
    </location>
</feature>
<feature type="compositionally biased region" description="Low complexity" evidence="1">
    <location>
        <begin position="354"/>
        <end position="377"/>
    </location>
</feature>
<dbReference type="AlphaFoldDB" id="A0A6H5G3P9"/>
<feature type="region of interest" description="Disordered" evidence="1">
    <location>
        <begin position="415"/>
        <end position="434"/>
    </location>
</feature>
<dbReference type="Proteomes" id="UP000479000">
    <property type="component" value="Unassembled WGS sequence"/>
</dbReference>
<feature type="compositionally biased region" description="Polar residues" evidence="1">
    <location>
        <begin position="1"/>
        <end position="11"/>
    </location>
</feature>
<reference evidence="2 3" key="1">
    <citation type="submission" date="2020-02" db="EMBL/GenBank/DDBJ databases">
        <authorList>
            <person name="Ferguson B K."/>
        </authorList>
    </citation>
    <scope>NUCLEOTIDE SEQUENCE [LARGE SCALE GENOMIC DNA]</scope>
</reference>
<protein>
    <submittedName>
        <fullName evidence="2">Uncharacterized protein</fullName>
    </submittedName>
</protein>
<feature type="compositionally biased region" description="Polar residues" evidence="1">
    <location>
        <begin position="211"/>
        <end position="223"/>
    </location>
</feature>
<organism evidence="2 3">
    <name type="scientific">Nesidiocoris tenuis</name>
    <dbReference type="NCBI Taxonomy" id="355587"/>
    <lineage>
        <taxon>Eukaryota</taxon>
        <taxon>Metazoa</taxon>
        <taxon>Ecdysozoa</taxon>
        <taxon>Arthropoda</taxon>
        <taxon>Hexapoda</taxon>
        <taxon>Insecta</taxon>
        <taxon>Pterygota</taxon>
        <taxon>Neoptera</taxon>
        <taxon>Paraneoptera</taxon>
        <taxon>Hemiptera</taxon>
        <taxon>Heteroptera</taxon>
        <taxon>Panheteroptera</taxon>
        <taxon>Cimicomorpha</taxon>
        <taxon>Miridae</taxon>
        <taxon>Dicyphina</taxon>
        <taxon>Nesidiocoris</taxon>
    </lineage>
</organism>
<evidence type="ECO:0000313" key="2">
    <source>
        <dbReference type="EMBL" id="CAA9996356.1"/>
    </source>
</evidence>
<evidence type="ECO:0000256" key="1">
    <source>
        <dbReference type="SAM" id="MobiDB-lite"/>
    </source>
</evidence>
<feature type="compositionally biased region" description="Basic residues" evidence="1">
    <location>
        <begin position="197"/>
        <end position="210"/>
    </location>
</feature>
<keyword evidence="3" id="KW-1185">Reference proteome</keyword>
<gene>
    <name evidence="2" type="ORF">NTEN_LOCUS2898</name>
</gene>
<evidence type="ECO:0000313" key="3">
    <source>
        <dbReference type="Proteomes" id="UP000479000"/>
    </source>
</evidence>
<accession>A0A6H5G3P9</accession>
<name>A0A6H5G3P9_9HEMI</name>
<feature type="region of interest" description="Disordered" evidence="1">
    <location>
        <begin position="180"/>
        <end position="223"/>
    </location>
</feature>
<dbReference type="EMBL" id="CADCXU010004581">
    <property type="protein sequence ID" value="CAA9996356.1"/>
    <property type="molecule type" value="Genomic_DNA"/>
</dbReference>
<feature type="region of interest" description="Disordered" evidence="1">
    <location>
        <begin position="1"/>
        <end position="20"/>
    </location>
</feature>
<sequence>MTSNLHPNTSEKPGKNTRKSLNPRYHLISQKWLNRRSSEWEIIEGLRDGQRYEIRPEPFTGYLNKKRKWPLKGWHKAKQCEVFAEWVDQLKKHRLYRQHLLTFGSASDNLSVLRDVAHPAKMPLTRKLANDGVAGGTSPPIRLQWLIDSGPLQVAVTELNHTQQALIQLGKILEQLEASASTENDTGHDGFSPNVKKDRRKFGLRKKKSNKGSSTDLPSAADNGSLNLQVNQLMYDFEHATLFPVYTSLKSVVYTLSKERDRVAGSPDEKVKTALTTALRQNSELRSRLLSITRTADLTDVPEPTRILHSSLSRSSCASEFFDAEDDGAMDDIKDAGRDDVRDVTDVEIEEVEGGATSDASSIAGSSEDGSVSSEPSDLADSEGSAKSWSILICWTKQPDCPTRSRGWFTWPLSPFPPIPARTSAPDRNRSIPF</sequence>
<proteinExistence type="predicted"/>